<accession>A0A8T2P7K4</accession>
<dbReference type="GO" id="GO:0003779">
    <property type="term" value="F:actin binding"/>
    <property type="evidence" value="ECO:0007669"/>
    <property type="project" value="InterPro"/>
</dbReference>
<keyword evidence="11 14" id="KW-0175">Coiled coil</keyword>
<evidence type="ECO:0000256" key="8">
    <source>
        <dbReference type="ARBA" id="ARBA00017666"/>
    </source>
</evidence>
<keyword evidence="9" id="KW-0217">Developmental protein</keyword>
<keyword evidence="12" id="KW-0206">Cytoskeleton</keyword>
<dbReference type="AlphaFoldDB" id="A0A8T2P7K4"/>
<evidence type="ECO:0000256" key="6">
    <source>
        <dbReference type="ARBA" id="ARBA00004624"/>
    </source>
</evidence>
<evidence type="ECO:0000256" key="5">
    <source>
        <dbReference type="ARBA" id="ARBA00004510"/>
    </source>
</evidence>
<dbReference type="PANTHER" id="PTHR46606:SF3">
    <property type="entry name" value="SHOOTIN-1"/>
    <property type="match status" value="1"/>
</dbReference>
<dbReference type="GO" id="GO:0044295">
    <property type="term" value="C:axonal growth cone"/>
    <property type="evidence" value="ECO:0007669"/>
    <property type="project" value="TreeGrafter"/>
</dbReference>
<evidence type="ECO:0000256" key="11">
    <source>
        <dbReference type="ARBA" id="ARBA00023054"/>
    </source>
</evidence>
<dbReference type="PANTHER" id="PTHR46606">
    <property type="entry name" value="SHOOTIN-1"/>
    <property type="match status" value="1"/>
</dbReference>
<evidence type="ECO:0000256" key="15">
    <source>
        <dbReference type="SAM" id="MobiDB-lite"/>
    </source>
</evidence>
<dbReference type="InterPro" id="IPR024849">
    <property type="entry name" value="Shootin-1"/>
</dbReference>
<feature type="coiled-coil region" evidence="14">
    <location>
        <begin position="140"/>
        <end position="303"/>
    </location>
</feature>
<dbReference type="EMBL" id="JAFBMS010000020">
    <property type="protein sequence ID" value="KAG9344617.1"/>
    <property type="molecule type" value="Genomic_DNA"/>
</dbReference>
<comment type="similarity">
    <text evidence="7">Belongs to the shootin family.</text>
</comment>
<evidence type="ECO:0000256" key="13">
    <source>
        <dbReference type="ARBA" id="ARBA00023273"/>
    </source>
</evidence>
<dbReference type="GO" id="GO:0005856">
    <property type="term" value="C:cytoskeleton"/>
    <property type="evidence" value="ECO:0007669"/>
    <property type="project" value="UniProtKB-SubCell"/>
</dbReference>
<evidence type="ECO:0000256" key="9">
    <source>
        <dbReference type="ARBA" id="ARBA00022473"/>
    </source>
</evidence>
<feature type="region of interest" description="Disordered" evidence="15">
    <location>
        <begin position="111"/>
        <end position="131"/>
    </location>
</feature>
<dbReference type="Proteomes" id="UP000824540">
    <property type="component" value="Unassembled WGS sequence"/>
</dbReference>
<evidence type="ECO:0000256" key="12">
    <source>
        <dbReference type="ARBA" id="ARBA00023212"/>
    </source>
</evidence>
<feature type="domain" description="WH2" evidence="16">
    <location>
        <begin position="354"/>
        <end position="371"/>
    </location>
</feature>
<evidence type="ECO:0000256" key="3">
    <source>
        <dbReference type="ARBA" id="ARBA00004486"/>
    </source>
</evidence>
<feature type="region of interest" description="Disordered" evidence="15">
    <location>
        <begin position="464"/>
        <end position="492"/>
    </location>
</feature>
<dbReference type="GO" id="GO:2001224">
    <property type="term" value="P:positive regulation of neuron migration"/>
    <property type="evidence" value="ECO:0007669"/>
    <property type="project" value="TreeGrafter"/>
</dbReference>
<dbReference type="OrthoDB" id="6111338at2759"/>
<protein>
    <recommendedName>
        <fullName evidence="8">Shootin-1</fullName>
    </recommendedName>
</protein>
<evidence type="ECO:0000256" key="1">
    <source>
        <dbReference type="ARBA" id="ARBA00004245"/>
    </source>
</evidence>
<reference evidence="17" key="1">
    <citation type="thesis" date="2021" institute="BYU ScholarsArchive" country="Provo, UT, USA">
        <title>Applications of and Algorithms for Genome Assembly and Genomic Analyses with an Emphasis on Marine Teleosts.</title>
        <authorList>
            <person name="Pickett B.D."/>
        </authorList>
    </citation>
    <scope>NUCLEOTIDE SEQUENCE</scope>
    <source>
        <strain evidence="17">HI-2016</strain>
    </source>
</reference>
<evidence type="ECO:0000313" key="17">
    <source>
        <dbReference type="EMBL" id="KAG9344617.1"/>
    </source>
</evidence>
<evidence type="ECO:0000256" key="7">
    <source>
        <dbReference type="ARBA" id="ARBA00010041"/>
    </source>
</evidence>
<evidence type="ECO:0000313" key="18">
    <source>
        <dbReference type="Proteomes" id="UP000824540"/>
    </source>
</evidence>
<dbReference type="PROSITE" id="PS51082">
    <property type="entry name" value="WH2"/>
    <property type="match status" value="1"/>
</dbReference>
<keyword evidence="18" id="KW-1185">Reference proteome</keyword>
<evidence type="ECO:0000256" key="2">
    <source>
        <dbReference type="ARBA" id="ARBA00004484"/>
    </source>
</evidence>
<dbReference type="GO" id="GO:0030175">
    <property type="term" value="C:filopodium"/>
    <property type="evidence" value="ECO:0007669"/>
    <property type="project" value="UniProtKB-SubCell"/>
</dbReference>
<comment type="caution">
    <text evidence="17">The sequence shown here is derived from an EMBL/GenBank/DDBJ whole genome shotgun (WGS) entry which is preliminary data.</text>
</comment>
<comment type="subcellular location">
    <subcellularLocation>
        <location evidence="4">Cell projection</location>
        <location evidence="4">Axon</location>
    </subcellularLocation>
    <subcellularLocation>
        <location evidence="3">Cell projection</location>
        <location evidence="3">Filopodium</location>
    </subcellularLocation>
    <subcellularLocation>
        <location evidence="6">Cell projection</location>
        <location evidence="6">Growth cone</location>
    </subcellularLocation>
    <subcellularLocation>
        <location evidence="5">Cell projection</location>
        <location evidence="5">Lamellipodium</location>
    </subcellularLocation>
    <subcellularLocation>
        <location evidence="1">Cytoplasm</location>
        <location evidence="1">Cytoskeleton</location>
    </subcellularLocation>
    <subcellularLocation>
        <location evidence="2">Perikaryon</location>
    </subcellularLocation>
</comment>
<dbReference type="GO" id="GO:0005737">
    <property type="term" value="C:cytoplasm"/>
    <property type="evidence" value="ECO:0007669"/>
    <property type="project" value="TreeGrafter"/>
</dbReference>
<feature type="coiled-coil region" evidence="14">
    <location>
        <begin position="14"/>
        <end position="90"/>
    </location>
</feature>
<evidence type="ECO:0000259" key="16">
    <source>
        <dbReference type="PROSITE" id="PS51082"/>
    </source>
</evidence>
<proteinExistence type="inferred from homology"/>
<evidence type="ECO:0000256" key="14">
    <source>
        <dbReference type="SAM" id="Coils"/>
    </source>
</evidence>
<evidence type="ECO:0000256" key="4">
    <source>
        <dbReference type="ARBA" id="ARBA00004489"/>
    </source>
</evidence>
<evidence type="ECO:0000256" key="10">
    <source>
        <dbReference type="ARBA" id="ARBA00022490"/>
    </source>
</evidence>
<dbReference type="GO" id="GO:0048812">
    <property type="term" value="P:neuron projection morphogenesis"/>
    <property type="evidence" value="ECO:0007669"/>
    <property type="project" value="TreeGrafter"/>
</dbReference>
<dbReference type="InterPro" id="IPR003124">
    <property type="entry name" value="WH2_dom"/>
</dbReference>
<organism evidence="17 18">
    <name type="scientific">Albula glossodonta</name>
    <name type="common">roundjaw bonefish</name>
    <dbReference type="NCBI Taxonomy" id="121402"/>
    <lineage>
        <taxon>Eukaryota</taxon>
        <taxon>Metazoa</taxon>
        <taxon>Chordata</taxon>
        <taxon>Craniata</taxon>
        <taxon>Vertebrata</taxon>
        <taxon>Euteleostomi</taxon>
        <taxon>Actinopterygii</taxon>
        <taxon>Neopterygii</taxon>
        <taxon>Teleostei</taxon>
        <taxon>Albuliformes</taxon>
        <taxon>Albulidae</taxon>
        <taxon>Albula</taxon>
    </lineage>
</organism>
<dbReference type="GO" id="GO:0030027">
    <property type="term" value="C:lamellipodium"/>
    <property type="evidence" value="ECO:0007669"/>
    <property type="project" value="UniProtKB-SubCell"/>
</dbReference>
<gene>
    <name evidence="17" type="ORF">JZ751_011289</name>
</gene>
<name>A0A8T2P7K4_9TELE</name>
<feature type="compositionally biased region" description="Acidic residues" evidence="15">
    <location>
        <begin position="111"/>
        <end position="122"/>
    </location>
</feature>
<keyword evidence="13" id="KW-0966">Cell projection</keyword>
<feature type="region of interest" description="Disordered" evidence="15">
    <location>
        <begin position="368"/>
        <end position="387"/>
    </location>
</feature>
<dbReference type="GO" id="GO:0043204">
    <property type="term" value="C:perikaryon"/>
    <property type="evidence" value="ECO:0007669"/>
    <property type="project" value="UniProtKB-SubCell"/>
</dbReference>
<sequence length="509" mass="58356">MTDQNVSFSAIQEYEGLQEEHEKTKMECERVQKERDDAMRKLKEFQRVSRMVIEEVNIIQENLEIEKSCRQNAEALASKLNRQNKSLKRKSMLYLSHLGPEVIAEISIEDDDKDMPAEENEEGTGTCSSGHCQQIISDEKGRLAIELGEEKEKLKDLKEELLEEKHNNTLLIAETVEQKKLLAKYNRVSLLVLEEYEELQENLSLEKDLRMLVEQKKLNRQSQILLQDISPEEALQKALQDIATLTQALEMQKLEHQKQVKDFQERMQSSELRREVAALKQQIDLLQEEKAEWEDRCAKAEVQRKSYDRSSSWRPIPHPLHPLHLRHLLHHPHHQHPQLPIPLGKEALDIRQQAVDEMMERIKKGVQLRPVSPATSRAKKPQKVTPDSAIQELKGILDTFQRPTPAQYKAGAPAPEGNAETELERVLQRRRCAFETTQNSRVEASSTLLPSSVLDMTRVKAAVPQAQPHCPEPAPSQEPSPSLAKEMHSQQPSNFCPSSLGFVYLFSTS</sequence>
<keyword evidence="10" id="KW-0963">Cytoplasm</keyword>